<sequence length="248" mass="28096">MKLTESRVNNQGVMIHVAETNAGSKEMMIPLVIIPGLSECAEDYLPIMKRFAPRHCVVITLRGRGKSDSPSSGYTLEDHISDIDAAIQQLKLTDFILLGYSRGVAYTIGYALQNTSLLKGLIIGDYPAVHTQLRDGWVDFMATMPPWRGKTILERMSREALEALQKESVNVVFWDELSRITCSTLIIQAGKDTPLSPEALQMYKEQWPDAEIVVFDEFDHNLFEPNAEIFIETVDHFMRKVDRMSENQ</sequence>
<organism evidence="2 3">
    <name type="scientific">Paenibacillus uliginis N3/975</name>
    <dbReference type="NCBI Taxonomy" id="1313296"/>
    <lineage>
        <taxon>Bacteria</taxon>
        <taxon>Bacillati</taxon>
        <taxon>Bacillota</taxon>
        <taxon>Bacilli</taxon>
        <taxon>Bacillales</taxon>
        <taxon>Paenibacillaceae</taxon>
        <taxon>Paenibacillus</taxon>
    </lineage>
</organism>
<name>A0A1X7HBC8_9BACL</name>
<evidence type="ECO:0000313" key="3">
    <source>
        <dbReference type="Proteomes" id="UP000192940"/>
    </source>
</evidence>
<gene>
    <name evidence="2" type="ORF">SAMN05661091_2344</name>
</gene>
<dbReference type="InterPro" id="IPR050228">
    <property type="entry name" value="Carboxylesterase_BioH"/>
</dbReference>
<keyword evidence="3" id="KW-1185">Reference proteome</keyword>
<dbReference type="SUPFAM" id="SSF53474">
    <property type="entry name" value="alpha/beta-Hydrolases"/>
    <property type="match status" value="1"/>
</dbReference>
<evidence type="ECO:0000259" key="1">
    <source>
        <dbReference type="Pfam" id="PF12697"/>
    </source>
</evidence>
<reference evidence="2 3" key="1">
    <citation type="submission" date="2017-04" db="EMBL/GenBank/DDBJ databases">
        <authorList>
            <person name="Afonso C.L."/>
            <person name="Miller P.J."/>
            <person name="Scott M.A."/>
            <person name="Spackman E."/>
            <person name="Goraichik I."/>
            <person name="Dimitrov K.M."/>
            <person name="Suarez D.L."/>
            <person name="Swayne D.E."/>
        </authorList>
    </citation>
    <scope>NUCLEOTIDE SEQUENCE [LARGE SCALE GENOMIC DNA]</scope>
    <source>
        <strain evidence="2 3">N3/975</strain>
    </source>
</reference>
<dbReference type="AlphaFoldDB" id="A0A1X7HBC8"/>
<dbReference type="InterPro" id="IPR029058">
    <property type="entry name" value="AB_hydrolase_fold"/>
</dbReference>
<evidence type="ECO:0000313" key="2">
    <source>
        <dbReference type="EMBL" id="SMF83256.1"/>
    </source>
</evidence>
<dbReference type="STRING" id="1313296.SAMN05661091_2344"/>
<dbReference type="EMBL" id="LT840184">
    <property type="protein sequence ID" value="SMF83256.1"/>
    <property type="molecule type" value="Genomic_DNA"/>
</dbReference>
<feature type="domain" description="AB hydrolase-1" evidence="1">
    <location>
        <begin position="31"/>
        <end position="228"/>
    </location>
</feature>
<proteinExistence type="predicted"/>
<dbReference type="Pfam" id="PF12697">
    <property type="entry name" value="Abhydrolase_6"/>
    <property type="match status" value="1"/>
</dbReference>
<dbReference type="PANTHER" id="PTHR43194:SF2">
    <property type="entry name" value="PEROXISOMAL MEMBRANE PROTEIN LPX1"/>
    <property type="match status" value="1"/>
</dbReference>
<dbReference type="PANTHER" id="PTHR43194">
    <property type="entry name" value="HYDROLASE ALPHA/BETA FOLD FAMILY"/>
    <property type="match status" value="1"/>
</dbReference>
<accession>A0A1X7HBC8</accession>
<protein>
    <submittedName>
        <fullName evidence="2">Pimeloyl-ACP methyl ester carboxylesterase</fullName>
    </submittedName>
</protein>
<dbReference type="Proteomes" id="UP000192940">
    <property type="component" value="Chromosome I"/>
</dbReference>
<dbReference type="Gene3D" id="3.40.50.1820">
    <property type="entry name" value="alpha/beta hydrolase"/>
    <property type="match status" value="1"/>
</dbReference>
<dbReference type="RefSeq" id="WP_208919327.1">
    <property type="nucleotide sequence ID" value="NZ_LT840184.1"/>
</dbReference>
<dbReference type="InterPro" id="IPR000073">
    <property type="entry name" value="AB_hydrolase_1"/>
</dbReference>